<dbReference type="InterPro" id="IPR015943">
    <property type="entry name" value="WD40/YVTN_repeat-like_dom_sf"/>
</dbReference>
<organism evidence="3 4">
    <name type="scientific">Ogataea haglerorum</name>
    <dbReference type="NCBI Taxonomy" id="1937702"/>
    <lineage>
        <taxon>Eukaryota</taxon>
        <taxon>Fungi</taxon>
        <taxon>Dikarya</taxon>
        <taxon>Ascomycota</taxon>
        <taxon>Saccharomycotina</taxon>
        <taxon>Pichiomycetes</taxon>
        <taxon>Pichiales</taxon>
        <taxon>Pichiaceae</taxon>
        <taxon>Ogataea</taxon>
    </lineage>
</organism>
<proteinExistence type="predicted"/>
<dbReference type="Proteomes" id="UP000738402">
    <property type="component" value="Unassembled WGS sequence"/>
</dbReference>
<dbReference type="Gene3D" id="2.130.10.10">
    <property type="entry name" value="YVTN repeat-like/Quinoprotein amine dehydrogenase"/>
    <property type="match status" value="1"/>
</dbReference>
<dbReference type="Pfam" id="PF10433">
    <property type="entry name" value="Beta-prop_RSE1_1st"/>
    <property type="match status" value="1"/>
</dbReference>
<evidence type="ECO:0000259" key="2">
    <source>
        <dbReference type="Pfam" id="PF10433"/>
    </source>
</evidence>
<comment type="caution">
    <text evidence="3">The sequence shown here is derived from an EMBL/GenBank/DDBJ whole genome shotgun (WGS) entry which is preliminary data.</text>
</comment>
<evidence type="ECO:0000256" key="1">
    <source>
        <dbReference type="SAM" id="MobiDB-lite"/>
    </source>
</evidence>
<accession>A0AAN6D7I0</accession>
<reference evidence="3" key="1">
    <citation type="journal article" date="2021" name="G3 (Bethesda)">
        <title>Genomic diversity, chromosomal rearrangements, and interspecies hybridization in the ogataea polymorpha species complex.</title>
        <authorList>
            <person name="Hanson S.J."/>
            <person name="Cinneide E.O."/>
            <person name="Salzberg L.I."/>
            <person name="Wolfe K.H."/>
            <person name="McGowan J."/>
            <person name="Fitzpatrick D.A."/>
            <person name="Matlin K."/>
        </authorList>
    </citation>
    <scope>NUCLEOTIDE SEQUENCE</scope>
    <source>
        <strain evidence="3">83-405-1</strain>
    </source>
</reference>
<evidence type="ECO:0000313" key="3">
    <source>
        <dbReference type="EMBL" id="KAG7729217.1"/>
    </source>
</evidence>
<feature type="compositionally biased region" description="Low complexity" evidence="1">
    <location>
        <begin position="714"/>
        <end position="735"/>
    </location>
</feature>
<gene>
    <name evidence="3" type="ORF">KL933_001443</name>
</gene>
<dbReference type="AlphaFoldDB" id="A0AAN6D7I0"/>
<feature type="domain" description="RSE1/DDB1/CPSF1 first beta-propeller" evidence="2">
    <location>
        <begin position="25"/>
        <end position="323"/>
    </location>
</feature>
<dbReference type="EMBL" id="JAHLUH010000003">
    <property type="protein sequence ID" value="KAG7729217.1"/>
    <property type="molecule type" value="Genomic_DNA"/>
</dbReference>
<name>A0AAN6D7I0_9ASCO</name>
<feature type="region of interest" description="Disordered" evidence="1">
    <location>
        <begin position="708"/>
        <end position="735"/>
    </location>
</feature>
<evidence type="ECO:0000313" key="4">
    <source>
        <dbReference type="Proteomes" id="UP000738402"/>
    </source>
</evidence>
<sequence length="735" mass="82960">MNFDVKKTHDGTIVECFVVDFCHDSTIVVAHPYRIQLLDDAYKQLSALELPDRIMAMNHIRPPGLQHDWLLVLTQNNQLLVIAWSDGFILLQRFRFDSVTTTIEVHPFIQVDDLSRYILIYSNEGYVVVLQLHHSKAELFRLALQNEPPSQVKKRPDAAKLQVNRIFEKPQVIYIGHGVVHSAVFLKTRLLAADKEGAIFAVVVRNANLKYSVNYYGIGQEIDLIKRLPLMNSAPSLVIPLPLGALLVICEDMHYIIPAPVVRRIFSSVATTTRQYGTKELFSGVDGKMAKLLSWCFDGRSYLLSSEQGDIYQMEIGLDSESLEIAERQLDLSIAERLRTGHSQPPELEITKWNIKRKAQVDMLHKMIPRGDLVIGCNHFGLLVELDRSLHISKEVRQADNLPVTSIKGKYYAQGTYLSSRVLLDDWMDLTGLVKEIVETDEVVVLVVEEHEVDLEVEEIKRIDRLEVYKAGQKIGEHYFDAGIVVRKVLPVPDLLCRFEEKSKTSKDERHVLQSKLSDCFVVLVNDEEDQSGLLLMRFLDEEWKQEGHAVVNKLFDSIIQVEDYSLLLIGSHSLVWTSIYGGPSFWFQNEESNSSIPVLYFSGWKKLANGDLVVADAFSGLYLIRVDRNERKVAAVQILKNVMVSDFTLFKHNLVVGDLMGNVFIIGLQGEPKMVHQAYLGHGAITCMEATDALVRVGTSEGMLTIQSGSGDSSRPPLNLSSLPQPELSKNLVL</sequence>
<protein>
    <recommendedName>
        <fullName evidence="2">RSE1/DDB1/CPSF1 first beta-propeller domain-containing protein</fullName>
    </recommendedName>
</protein>
<dbReference type="InterPro" id="IPR018846">
    <property type="entry name" value="Beta-prop_RSE1/DDB1/CPSF1_1st"/>
</dbReference>